<dbReference type="SUPFAM" id="SSF53774">
    <property type="entry name" value="Glutaminase/Asparaginase"/>
    <property type="match status" value="1"/>
</dbReference>
<keyword evidence="3" id="KW-1185">Reference proteome</keyword>
<dbReference type="PIRSF" id="PIRSF500176">
    <property type="entry name" value="L_ASNase"/>
    <property type="match status" value="1"/>
</dbReference>
<evidence type="ECO:0000313" key="2">
    <source>
        <dbReference type="EMBL" id="WRQ86708.1"/>
    </source>
</evidence>
<evidence type="ECO:0000259" key="1">
    <source>
        <dbReference type="Pfam" id="PF00710"/>
    </source>
</evidence>
<dbReference type="EMBL" id="CP139781">
    <property type="protein sequence ID" value="WRQ86708.1"/>
    <property type="molecule type" value="Genomic_DNA"/>
</dbReference>
<reference evidence="2 3" key="1">
    <citation type="submission" date="2021-08" db="EMBL/GenBank/DDBJ databases">
        <authorList>
            <person name="Zhang D."/>
            <person name="Zhang A."/>
            <person name="Wang L."/>
        </authorList>
    </citation>
    <scope>NUCLEOTIDE SEQUENCE [LARGE SCALE GENOMIC DNA]</scope>
    <source>
        <strain evidence="2 3">WL0086</strain>
    </source>
</reference>
<keyword evidence="2" id="KW-0378">Hydrolase</keyword>
<reference evidence="2 3" key="2">
    <citation type="submission" date="2023-12" db="EMBL/GenBank/DDBJ databases">
        <title>Description of an unclassified Opitutus bacterium of Verrucomicrobiota.</title>
        <authorList>
            <person name="Zhang D.-F."/>
        </authorList>
    </citation>
    <scope>NUCLEOTIDE SEQUENCE [LARGE SCALE GENOMIC DNA]</scope>
    <source>
        <strain evidence="2 3">WL0086</strain>
    </source>
</reference>
<dbReference type="InterPro" id="IPR036152">
    <property type="entry name" value="Asp/glu_Ase-like_sf"/>
</dbReference>
<dbReference type="InterPro" id="IPR006034">
    <property type="entry name" value="Asparaginase/glutaminase-like"/>
</dbReference>
<dbReference type="RefSeq" id="WP_221030546.1">
    <property type="nucleotide sequence ID" value="NZ_CP139781.1"/>
</dbReference>
<organism evidence="2 3">
    <name type="scientific">Actomonas aquatica</name>
    <dbReference type="NCBI Taxonomy" id="2866162"/>
    <lineage>
        <taxon>Bacteria</taxon>
        <taxon>Pseudomonadati</taxon>
        <taxon>Verrucomicrobiota</taxon>
        <taxon>Opitutia</taxon>
        <taxon>Opitutales</taxon>
        <taxon>Opitutaceae</taxon>
        <taxon>Actomonas</taxon>
    </lineage>
</organism>
<dbReference type="GO" id="GO:0004067">
    <property type="term" value="F:asparaginase activity"/>
    <property type="evidence" value="ECO:0007669"/>
    <property type="project" value="UniProtKB-EC"/>
</dbReference>
<dbReference type="InterPro" id="IPR037152">
    <property type="entry name" value="L-asparaginase_N_sf"/>
</dbReference>
<dbReference type="Pfam" id="PF00710">
    <property type="entry name" value="Asparaginase"/>
    <property type="match status" value="1"/>
</dbReference>
<dbReference type="PRINTS" id="PR00139">
    <property type="entry name" value="ASNGLNASE"/>
</dbReference>
<dbReference type="PANTHER" id="PTHR11707">
    <property type="entry name" value="L-ASPARAGINASE"/>
    <property type="match status" value="1"/>
</dbReference>
<accession>A0ABZ1C623</accession>
<dbReference type="PIRSF" id="PIRSF001220">
    <property type="entry name" value="L-ASNase_gatD"/>
    <property type="match status" value="1"/>
</dbReference>
<feature type="domain" description="L-asparaginase N-terminal" evidence="1">
    <location>
        <begin position="11"/>
        <end position="160"/>
    </location>
</feature>
<dbReference type="InterPro" id="IPR027474">
    <property type="entry name" value="L-asparaginase_N"/>
</dbReference>
<sequence>MESSSPYAQSVRVLAIGGTIDKVYFDAKSDYEIGEPQAGAILHEAGVAFDFVVESVLRKDSLAMTDEDRTLVRARVEAAPEKHILITHGTDTMTETAKALGEQTDKVVVFTGSMLPARFRQNDALFNLGCAVGGLQALPPGVYIAMNGCLWPAHRVRKNREAGRFELIAG</sequence>
<dbReference type="Gene3D" id="3.40.50.1170">
    <property type="entry name" value="L-asparaginase, N-terminal domain"/>
    <property type="match status" value="1"/>
</dbReference>
<dbReference type="Proteomes" id="UP000738431">
    <property type="component" value="Chromosome"/>
</dbReference>
<gene>
    <name evidence="2" type="ORF">K1X11_017995</name>
</gene>
<evidence type="ECO:0000313" key="3">
    <source>
        <dbReference type="Proteomes" id="UP000738431"/>
    </source>
</evidence>
<proteinExistence type="predicted"/>
<name>A0ABZ1C623_9BACT</name>
<dbReference type="PROSITE" id="PS51732">
    <property type="entry name" value="ASN_GLN_ASE_3"/>
    <property type="match status" value="1"/>
</dbReference>
<protein>
    <submittedName>
        <fullName evidence="2">Asparaginase domain-containing protein</fullName>
        <ecNumber evidence="2">3.5.1.1</ecNumber>
    </submittedName>
</protein>
<dbReference type="PANTHER" id="PTHR11707:SF28">
    <property type="entry name" value="60 KDA LYSOPHOSPHOLIPASE"/>
    <property type="match status" value="1"/>
</dbReference>
<dbReference type="EC" id="3.5.1.1" evidence="2"/>